<dbReference type="OrthoDB" id="5975154at2759"/>
<dbReference type="GO" id="GO:0034220">
    <property type="term" value="P:monoatomic ion transmembrane transport"/>
    <property type="evidence" value="ECO:0000318"/>
    <property type="project" value="GO_Central"/>
</dbReference>
<evidence type="ECO:0000313" key="7">
    <source>
        <dbReference type="EMBL" id="ESN95506.1"/>
    </source>
</evidence>
<reference evidence="9" key="1">
    <citation type="submission" date="2012-12" db="EMBL/GenBank/DDBJ databases">
        <authorList>
            <person name="Hellsten U."/>
            <person name="Grimwood J."/>
            <person name="Chapman J.A."/>
            <person name="Shapiro H."/>
            <person name="Aerts A."/>
            <person name="Otillar R.P."/>
            <person name="Terry A.Y."/>
            <person name="Boore J.L."/>
            <person name="Simakov O."/>
            <person name="Marletaz F."/>
            <person name="Cho S.-J."/>
            <person name="Edsinger-Gonzales E."/>
            <person name="Havlak P."/>
            <person name="Kuo D.-H."/>
            <person name="Larsson T."/>
            <person name="Lv J."/>
            <person name="Arendt D."/>
            <person name="Savage R."/>
            <person name="Osoegawa K."/>
            <person name="de Jong P."/>
            <person name="Lindberg D.R."/>
            <person name="Seaver E.C."/>
            <person name="Weisblat D.A."/>
            <person name="Putnam N.H."/>
            <person name="Grigoriev I.V."/>
            <person name="Rokhsar D.S."/>
        </authorList>
    </citation>
    <scope>NUCLEOTIDE SEQUENCE</scope>
</reference>
<reference evidence="8" key="3">
    <citation type="submission" date="2015-06" db="UniProtKB">
        <authorList>
            <consortium name="EnsemblMetazoa"/>
        </authorList>
    </citation>
    <scope>IDENTIFICATION</scope>
</reference>
<dbReference type="HOGENOM" id="CLU_018074_2_1_1"/>
<keyword evidence="5" id="KW-0813">Transport</keyword>
<dbReference type="InterPro" id="IPR006202">
    <property type="entry name" value="Neur_chan_lig-bd"/>
</dbReference>
<dbReference type="GO" id="GO:0004888">
    <property type="term" value="F:transmembrane signaling receptor activity"/>
    <property type="evidence" value="ECO:0007669"/>
    <property type="project" value="InterPro"/>
</dbReference>
<dbReference type="Pfam" id="PF02931">
    <property type="entry name" value="Neur_chan_LBD"/>
    <property type="match status" value="1"/>
</dbReference>
<keyword evidence="4 5" id="KW-0472">Membrane</keyword>
<dbReference type="GO" id="GO:0042391">
    <property type="term" value="P:regulation of membrane potential"/>
    <property type="evidence" value="ECO:0000318"/>
    <property type="project" value="GO_Central"/>
</dbReference>
<evidence type="ECO:0000259" key="6">
    <source>
        <dbReference type="Pfam" id="PF02931"/>
    </source>
</evidence>
<dbReference type="GeneID" id="20216654"/>
<organism evidence="8 9">
    <name type="scientific">Helobdella robusta</name>
    <name type="common">Californian leech</name>
    <dbReference type="NCBI Taxonomy" id="6412"/>
    <lineage>
        <taxon>Eukaryota</taxon>
        <taxon>Metazoa</taxon>
        <taxon>Spiralia</taxon>
        <taxon>Lophotrochozoa</taxon>
        <taxon>Annelida</taxon>
        <taxon>Clitellata</taxon>
        <taxon>Hirudinea</taxon>
        <taxon>Rhynchobdellida</taxon>
        <taxon>Glossiphoniidae</taxon>
        <taxon>Helobdella</taxon>
    </lineage>
</organism>
<evidence type="ECO:0000256" key="3">
    <source>
        <dbReference type="ARBA" id="ARBA00022989"/>
    </source>
</evidence>
<accession>T1G6F7</accession>
<dbReference type="CDD" id="cd18989">
    <property type="entry name" value="LGIC_ECD_cation"/>
    <property type="match status" value="1"/>
</dbReference>
<dbReference type="GO" id="GO:0005892">
    <property type="term" value="C:acetylcholine-gated channel complex"/>
    <property type="evidence" value="ECO:0000318"/>
    <property type="project" value="GO_Central"/>
</dbReference>
<dbReference type="GO" id="GO:1904315">
    <property type="term" value="F:transmitter-gated monoatomic ion channel activity involved in regulation of postsynaptic membrane potential"/>
    <property type="evidence" value="ECO:0000318"/>
    <property type="project" value="GO_Central"/>
</dbReference>
<dbReference type="EnsemblMetazoa" id="HelroT86704">
    <property type="protein sequence ID" value="HelroP86704"/>
    <property type="gene ID" value="HelroG86704"/>
</dbReference>
<comment type="subcellular location">
    <subcellularLocation>
        <location evidence="1">Membrane</location>
        <topology evidence="1">Multi-pass membrane protein</topology>
    </subcellularLocation>
</comment>
<dbReference type="InterPro" id="IPR036734">
    <property type="entry name" value="Neur_chan_lig-bd_sf"/>
</dbReference>
<dbReference type="eggNOG" id="KOG3645">
    <property type="taxonomic scope" value="Eukaryota"/>
</dbReference>
<dbReference type="EMBL" id="AMQM01006802">
    <property type="status" value="NOT_ANNOTATED_CDS"/>
    <property type="molecule type" value="Genomic_DNA"/>
</dbReference>
<dbReference type="CTD" id="20216654"/>
<dbReference type="GO" id="GO:0005231">
    <property type="term" value="F:excitatory extracellular ligand-gated monoatomic ion channel activity"/>
    <property type="evidence" value="ECO:0000318"/>
    <property type="project" value="GO_Central"/>
</dbReference>
<keyword evidence="5" id="KW-0407">Ion channel</keyword>
<comment type="caution">
    <text evidence="5">Lacks conserved residue(s) required for the propagation of feature annotation.</text>
</comment>
<evidence type="ECO:0000313" key="9">
    <source>
        <dbReference type="Proteomes" id="UP000015101"/>
    </source>
</evidence>
<dbReference type="AlphaFoldDB" id="T1G6F7"/>
<dbReference type="InterPro" id="IPR006201">
    <property type="entry name" value="Neur_channel"/>
</dbReference>
<dbReference type="PRINTS" id="PR00252">
    <property type="entry name" value="NRIONCHANNEL"/>
</dbReference>
<dbReference type="FunFam" id="2.70.170.10:FF:000028">
    <property type="entry name" value="AcetylCholine Receptor"/>
    <property type="match status" value="1"/>
</dbReference>
<dbReference type="InParanoid" id="T1G6F7"/>
<name>T1G6F7_HELRO</name>
<dbReference type="InterPro" id="IPR038050">
    <property type="entry name" value="Neuro_actylchol_rec"/>
</dbReference>
<dbReference type="RefSeq" id="XP_009026315.1">
    <property type="nucleotide sequence ID" value="XM_009028067.1"/>
</dbReference>
<keyword evidence="5" id="KW-0406">Ion transport</keyword>
<dbReference type="EMBL" id="KB097519">
    <property type="protein sequence ID" value="ESN95506.1"/>
    <property type="molecule type" value="Genomic_DNA"/>
</dbReference>
<evidence type="ECO:0000256" key="1">
    <source>
        <dbReference type="ARBA" id="ARBA00004141"/>
    </source>
</evidence>
<proteinExistence type="inferred from homology"/>
<comment type="similarity">
    <text evidence="5">Belongs to the ligand-gated ion channel (TC 1.A.9) family.</text>
</comment>
<dbReference type="GO" id="GO:0007268">
    <property type="term" value="P:chemical synaptic transmission"/>
    <property type="evidence" value="ECO:0000318"/>
    <property type="project" value="GO_Central"/>
</dbReference>
<dbReference type="GO" id="GO:0005886">
    <property type="term" value="C:plasma membrane"/>
    <property type="evidence" value="ECO:0000318"/>
    <property type="project" value="GO_Central"/>
</dbReference>
<dbReference type="KEGG" id="hro:HELRODRAFT_86704"/>
<dbReference type="PROSITE" id="PS00236">
    <property type="entry name" value="NEUROTR_ION_CHANNEL"/>
    <property type="match status" value="1"/>
</dbReference>
<keyword evidence="3 5" id="KW-1133">Transmembrane helix</keyword>
<evidence type="ECO:0000256" key="4">
    <source>
        <dbReference type="ARBA" id="ARBA00023136"/>
    </source>
</evidence>
<evidence type="ECO:0000256" key="2">
    <source>
        <dbReference type="ARBA" id="ARBA00022692"/>
    </source>
</evidence>
<dbReference type="STRING" id="6412.T1G6F7"/>
<dbReference type="Gene3D" id="2.70.170.10">
    <property type="entry name" value="Neurotransmitter-gated ion-channel ligand-binding domain"/>
    <property type="match status" value="1"/>
</dbReference>
<dbReference type="GO" id="GO:0043005">
    <property type="term" value="C:neuron projection"/>
    <property type="evidence" value="ECO:0000318"/>
    <property type="project" value="GO_Central"/>
</dbReference>
<keyword evidence="2 5" id="KW-0812">Transmembrane</keyword>
<protein>
    <recommendedName>
        <fullName evidence="6">Neurotransmitter-gated ion-channel ligand-binding domain-containing protein</fullName>
    </recommendedName>
</protein>
<sequence>QKWVDEYLRWDKSEHGNITFFVTKARDIWTPNVSVRNGEDKIIEHFNDTSMHEVVVTSNGIVSTNIFKETRTFCELNLVYFPFDVQTCYISLHSWPYISDQVVFRTQCSKINLEHQNPGEEWAIIETKVFKQFLTSNCTEYKIWKVNFKLSLKRNPQIYITYMLLPCFTFSLLFTFVSVMPSDSKQMINFAVTILLSYNFFQNLMYHFLAVIGEYVPYLSEFIFLFLLLKIC</sequence>
<dbReference type="Gene3D" id="1.20.58.390">
    <property type="entry name" value="Neurotransmitter-gated ion-channel transmembrane domain"/>
    <property type="match status" value="1"/>
</dbReference>
<evidence type="ECO:0000256" key="5">
    <source>
        <dbReference type="RuleBase" id="RU000687"/>
    </source>
</evidence>
<reference evidence="7 9" key="2">
    <citation type="journal article" date="2013" name="Nature">
        <title>Insights into bilaterian evolution from three spiralian genomes.</title>
        <authorList>
            <person name="Simakov O."/>
            <person name="Marletaz F."/>
            <person name="Cho S.J."/>
            <person name="Edsinger-Gonzales E."/>
            <person name="Havlak P."/>
            <person name="Hellsten U."/>
            <person name="Kuo D.H."/>
            <person name="Larsson T."/>
            <person name="Lv J."/>
            <person name="Arendt D."/>
            <person name="Savage R."/>
            <person name="Osoegawa K."/>
            <person name="de Jong P."/>
            <person name="Grimwood J."/>
            <person name="Chapman J.A."/>
            <person name="Shapiro H."/>
            <person name="Aerts A."/>
            <person name="Otillar R.P."/>
            <person name="Terry A.Y."/>
            <person name="Boore J.L."/>
            <person name="Grigoriev I.V."/>
            <person name="Lindberg D.R."/>
            <person name="Seaver E.C."/>
            <person name="Weisblat D.A."/>
            <person name="Putnam N.H."/>
            <person name="Rokhsar D.S."/>
        </authorList>
    </citation>
    <scope>NUCLEOTIDE SEQUENCE</scope>
</reference>
<dbReference type="SUPFAM" id="SSF90112">
    <property type="entry name" value="Neurotransmitter-gated ion-channel transmembrane pore"/>
    <property type="match status" value="1"/>
</dbReference>
<gene>
    <name evidence="8" type="primary">20216654</name>
    <name evidence="7" type="ORF">HELRODRAFT_86704</name>
</gene>
<dbReference type="SUPFAM" id="SSF63712">
    <property type="entry name" value="Nicotinic receptor ligand binding domain-like"/>
    <property type="match status" value="1"/>
</dbReference>
<feature type="transmembrane region" description="Helical" evidence="5">
    <location>
        <begin position="159"/>
        <end position="180"/>
    </location>
</feature>
<feature type="domain" description="Neurotransmitter-gated ion-channel ligand-binding" evidence="6">
    <location>
        <begin position="1"/>
        <end position="156"/>
    </location>
</feature>
<dbReference type="GO" id="GO:0045202">
    <property type="term" value="C:synapse"/>
    <property type="evidence" value="ECO:0000318"/>
    <property type="project" value="GO_Central"/>
</dbReference>
<feature type="transmembrane region" description="Helical" evidence="5">
    <location>
        <begin position="204"/>
        <end position="229"/>
    </location>
</feature>
<dbReference type="PANTHER" id="PTHR18945">
    <property type="entry name" value="NEUROTRANSMITTER GATED ION CHANNEL"/>
    <property type="match status" value="1"/>
</dbReference>
<dbReference type="InterPro" id="IPR036719">
    <property type="entry name" value="Neuro-gated_channel_TM_sf"/>
</dbReference>
<dbReference type="Proteomes" id="UP000015101">
    <property type="component" value="Unassembled WGS sequence"/>
</dbReference>
<evidence type="ECO:0000313" key="8">
    <source>
        <dbReference type="EnsemblMetazoa" id="HelroP86704"/>
    </source>
</evidence>
<dbReference type="InterPro" id="IPR018000">
    <property type="entry name" value="Neurotransmitter_ion_chnl_CS"/>
</dbReference>
<dbReference type="OMA" id="ETRTFCE"/>
<keyword evidence="9" id="KW-1185">Reference proteome</keyword>
<dbReference type="GO" id="GO:0098794">
    <property type="term" value="C:postsynapse"/>
    <property type="evidence" value="ECO:0007669"/>
    <property type="project" value="GOC"/>
</dbReference>